<keyword evidence="1" id="KW-1133">Transmembrane helix</keyword>
<keyword evidence="1" id="KW-0812">Transmembrane</keyword>
<feature type="transmembrane region" description="Helical" evidence="1">
    <location>
        <begin position="210"/>
        <end position="231"/>
    </location>
</feature>
<feature type="transmembrane region" description="Helical" evidence="1">
    <location>
        <begin position="74"/>
        <end position="92"/>
    </location>
</feature>
<keyword evidence="3" id="KW-0012">Acyltransferase</keyword>
<dbReference type="InterPro" id="IPR050879">
    <property type="entry name" value="Acyltransferase_3"/>
</dbReference>
<accession>A0A443JBZ0</accession>
<organism evidence="3 4">
    <name type="scientific">Paenirhodobacter populi</name>
    <dbReference type="NCBI Taxonomy" id="2306993"/>
    <lineage>
        <taxon>Bacteria</taxon>
        <taxon>Pseudomonadati</taxon>
        <taxon>Pseudomonadota</taxon>
        <taxon>Alphaproteobacteria</taxon>
        <taxon>Rhodobacterales</taxon>
        <taxon>Rhodobacter group</taxon>
        <taxon>Paenirhodobacter</taxon>
    </lineage>
</organism>
<feature type="transmembrane region" description="Helical" evidence="1">
    <location>
        <begin position="329"/>
        <end position="348"/>
    </location>
</feature>
<dbReference type="GO" id="GO:0000271">
    <property type="term" value="P:polysaccharide biosynthetic process"/>
    <property type="evidence" value="ECO:0007669"/>
    <property type="project" value="TreeGrafter"/>
</dbReference>
<reference evidence="3 4" key="1">
    <citation type="submission" date="2019-01" db="EMBL/GenBank/DDBJ databases">
        <title>Sinorhodobacter populi sp. nov. isolated from the symptomatic bark tissue of Populus euramericana canker.</title>
        <authorList>
            <person name="Xu G."/>
        </authorList>
    </citation>
    <scope>NUCLEOTIDE SEQUENCE [LARGE SCALE GENOMIC DNA]</scope>
    <source>
        <strain evidence="3 4">SK2B-1</strain>
    </source>
</reference>
<dbReference type="InterPro" id="IPR002656">
    <property type="entry name" value="Acyl_transf_3_dom"/>
</dbReference>
<keyword evidence="1" id="KW-0472">Membrane</keyword>
<keyword evidence="3" id="KW-0808">Transferase</keyword>
<feature type="transmembrane region" description="Helical" evidence="1">
    <location>
        <begin position="268"/>
        <end position="293"/>
    </location>
</feature>
<dbReference type="GO" id="GO:0016020">
    <property type="term" value="C:membrane"/>
    <property type="evidence" value="ECO:0007669"/>
    <property type="project" value="TreeGrafter"/>
</dbReference>
<evidence type="ECO:0000259" key="2">
    <source>
        <dbReference type="Pfam" id="PF01757"/>
    </source>
</evidence>
<evidence type="ECO:0000256" key="1">
    <source>
        <dbReference type="SAM" id="Phobius"/>
    </source>
</evidence>
<feature type="transmembrane region" description="Helical" evidence="1">
    <location>
        <begin position="112"/>
        <end position="131"/>
    </location>
</feature>
<feature type="transmembrane region" description="Helical" evidence="1">
    <location>
        <begin position="35"/>
        <end position="54"/>
    </location>
</feature>
<dbReference type="AlphaFoldDB" id="A0A443JBZ0"/>
<proteinExistence type="predicted"/>
<dbReference type="Pfam" id="PF01757">
    <property type="entry name" value="Acyl_transf_3"/>
    <property type="match status" value="1"/>
</dbReference>
<protein>
    <submittedName>
        <fullName evidence="3">Acyltransferase</fullName>
    </submittedName>
</protein>
<comment type="caution">
    <text evidence="3">The sequence shown here is derived from an EMBL/GenBank/DDBJ whole genome shotgun (WGS) entry which is preliminary data.</text>
</comment>
<dbReference type="Proteomes" id="UP000284476">
    <property type="component" value="Unassembled WGS sequence"/>
</dbReference>
<dbReference type="PANTHER" id="PTHR23028">
    <property type="entry name" value="ACETYLTRANSFERASE"/>
    <property type="match status" value="1"/>
</dbReference>
<dbReference type="GO" id="GO:0016747">
    <property type="term" value="F:acyltransferase activity, transferring groups other than amino-acyl groups"/>
    <property type="evidence" value="ECO:0007669"/>
    <property type="project" value="InterPro"/>
</dbReference>
<feature type="transmembrane region" description="Helical" evidence="1">
    <location>
        <begin position="237"/>
        <end position="256"/>
    </location>
</feature>
<gene>
    <name evidence="3" type="ORF">D2T30_17345</name>
</gene>
<feature type="transmembrane region" description="Helical" evidence="1">
    <location>
        <begin position="360"/>
        <end position="382"/>
    </location>
</feature>
<dbReference type="EMBL" id="SAUZ01000022">
    <property type="protein sequence ID" value="RWR18008.1"/>
    <property type="molecule type" value="Genomic_DNA"/>
</dbReference>
<evidence type="ECO:0000313" key="4">
    <source>
        <dbReference type="Proteomes" id="UP000284476"/>
    </source>
</evidence>
<dbReference type="PANTHER" id="PTHR23028:SF53">
    <property type="entry name" value="ACYL_TRANSF_3 DOMAIN-CONTAINING PROTEIN"/>
    <property type="match status" value="1"/>
</dbReference>
<evidence type="ECO:0000313" key="3">
    <source>
        <dbReference type="EMBL" id="RWR18008.1"/>
    </source>
</evidence>
<name>A0A443JBZ0_9RHOB</name>
<feature type="transmembrane region" description="Helical" evidence="1">
    <location>
        <begin position="173"/>
        <end position="198"/>
    </location>
</feature>
<sequence length="410" mass="44663">MFSGFGGRGHERAALRHSLRGGMKSFATIESLRGWMAWWVVVTHALQLLGAGAGHGPIDLLPRPLLNLAMSGDAGVMVFIIVSGFVITHLLISRRESYPDYLLRRFLRIAPVYFVCLLIAVLVMDLARLAYAESPLPLHQSMRIDRFAAEEAHFTTHLLLHLSLLHSVLPDSWLPYAGSALLAPAWSLSLEWQFYLIAPVLIAAAMRSRWTVLALAAGLVVAKAGLHLSVLHWRYEGFFFLAGDLFLIGILCRLALERIRAGQSGMGHLLLAAVLMAQTDLKAALIWALFFALTLREAGFLPSGPRWVAAAHRMLALNPVTGALGRWSYSTYLIHIPLFSLLVGPYVAQVGAAGVSQMAVAGILLAGMPLLVAVSALLYRFVELPPIRLGKWLIAARGRRAPAAGVVPAE</sequence>
<feature type="domain" description="Acyltransferase 3" evidence="2">
    <location>
        <begin position="29"/>
        <end position="379"/>
    </location>
</feature>